<accession>A0ABT9UTP5</accession>
<proteinExistence type="predicted"/>
<dbReference type="EMBL" id="JAUSUF010000004">
    <property type="protein sequence ID" value="MDQ0149675.1"/>
    <property type="molecule type" value="Genomic_DNA"/>
</dbReference>
<dbReference type="Proteomes" id="UP001228504">
    <property type="component" value="Unassembled WGS sequence"/>
</dbReference>
<gene>
    <name evidence="1" type="ORF">J2S18_001606</name>
</gene>
<dbReference type="InterPro" id="IPR025346">
    <property type="entry name" value="DUF4250"/>
</dbReference>
<organism evidence="1 2">
    <name type="scientific">Eubacterium multiforme</name>
    <dbReference type="NCBI Taxonomy" id="83339"/>
    <lineage>
        <taxon>Bacteria</taxon>
        <taxon>Bacillati</taxon>
        <taxon>Bacillota</taxon>
        <taxon>Clostridia</taxon>
        <taxon>Eubacteriales</taxon>
        <taxon>Eubacteriaceae</taxon>
        <taxon>Eubacterium</taxon>
    </lineage>
</organism>
<comment type="caution">
    <text evidence="1">The sequence shown here is derived from an EMBL/GenBank/DDBJ whole genome shotgun (WGS) entry which is preliminary data.</text>
</comment>
<evidence type="ECO:0008006" key="3">
    <source>
        <dbReference type="Google" id="ProtNLM"/>
    </source>
</evidence>
<protein>
    <recommendedName>
        <fullName evidence="3">DUF4250 domain-containing protein</fullName>
    </recommendedName>
</protein>
<dbReference type="Pfam" id="PF14056">
    <property type="entry name" value="DUF4250"/>
    <property type="match status" value="1"/>
</dbReference>
<sequence>MTVEELKNMDVNILVSIINLKLRDFYKNLDQLCYDMDISKDILIEKLGSGNYKYNSTLNQFKNL</sequence>
<dbReference type="RefSeq" id="WP_307485415.1">
    <property type="nucleotide sequence ID" value="NZ_JAUSUF010000004.1"/>
</dbReference>
<reference evidence="1 2" key="1">
    <citation type="submission" date="2023-07" db="EMBL/GenBank/DDBJ databases">
        <title>Genomic Encyclopedia of Type Strains, Phase IV (KMG-IV): sequencing the most valuable type-strain genomes for metagenomic binning, comparative biology and taxonomic classification.</title>
        <authorList>
            <person name="Goeker M."/>
        </authorList>
    </citation>
    <scope>NUCLEOTIDE SEQUENCE [LARGE SCALE GENOMIC DNA]</scope>
    <source>
        <strain evidence="1 2">DSM 20694</strain>
    </source>
</reference>
<evidence type="ECO:0000313" key="1">
    <source>
        <dbReference type="EMBL" id="MDQ0149675.1"/>
    </source>
</evidence>
<name>A0ABT9UTP5_9FIRM</name>
<keyword evidence="2" id="KW-1185">Reference proteome</keyword>
<evidence type="ECO:0000313" key="2">
    <source>
        <dbReference type="Proteomes" id="UP001228504"/>
    </source>
</evidence>